<dbReference type="EMBL" id="CP163302">
    <property type="protein sequence ID" value="XDP46043.1"/>
    <property type="molecule type" value="Genomic_DNA"/>
</dbReference>
<keyword evidence="3" id="KW-0547">Nucleotide-binding</keyword>
<dbReference type="PROSITE" id="PS50893">
    <property type="entry name" value="ABC_TRANSPORTER_2"/>
    <property type="match status" value="1"/>
</dbReference>
<dbReference type="CDD" id="cd03230">
    <property type="entry name" value="ABC_DR_subfamily_A"/>
    <property type="match status" value="1"/>
</dbReference>
<name>A0AB39L4F3_9MICC</name>
<reference evidence="7" key="1">
    <citation type="submission" date="2024-07" db="EMBL/GenBank/DDBJ databases">
        <authorList>
            <person name="fu j."/>
        </authorList>
    </citation>
    <scope>NUCLEOTIDE SEQUENCE</scope>
    <source>
        <strain evidence="7">P10A9</strain>
    </source>
</reference>
<dbReference type="KEGG" id="spue:AB5L97_03210"/>
<dbReference type="AlphaFoldDB" id="A0AB39L4F3"/>
<dbReference type="GO" id="GO:0005524">
    <property type="term" value="F:ATP binding"/>
    <property type="evidence" value="ECO:0007669"/>
    <property type="project" value="UniProtKB-KW"/>
</dbReference>
<organism evidence="7">
    <name type="scientific">Sinomonas puerhi</name>
    <dbReference type="NCBI Taxonomy" id="3238584"/>
    <lineage>
        <taxon>Bacteria</taxon>
        <taxon>Bacillati</taxon>
        <taxon>Actinomycetota</taxon>
        <taxon>Actinomycetes</taxon>
        <taxon>Micrococcales</taxon>
        <taxon>Micrococcaceae</taxon>
        <taxon>Sinomonas</taxon>
    </lineage>
</organism>
<dbReference type="Pfam" id="PF00005">
    <property type="entry name" value="ABC_tran"/>
    <property type="match status" value="1"/>
</dbReference>
<sequence>MGETHSGGPPAIAISSLTKRYGDKFALDGISLRITPGEVAAVLGPNGAGKTTLIELLLGMRTPTAGTIEVFGASPSSRAVKSRVGAMLQDTGAPDGLTVREIVTLVSSYYPVGIPVAEALERAGLTEHLRKKTNELSGGLRQRLSFAMAVVGDPDLMYLDEPTASLDVAARREFWTQVQGFAGLGKTILFSTHNLSEADEFAQRLILLDSGRVIQDSTPEAAKRLVAGRRVALTTDAPLDVLSTTAGVIHAEFDGGDPPPTSALPGKARAAVVRCNSPEALLRRLFTEGWSVADLTVTEATLEDAFLHLTDRTTKPQPSDGGTP</sequence>
<evidence type="ECO:0000313" key="7">
    <source>
        <dbReference type="EMBL" id="XDP46043.1"/>
    </source>
</evidence>
<evidence type="ECO:0000256" key="1">
    <source>
        <dbReference type="ARBA" id="ARBA00004202"/>
    </source>
</evidence>
<proteinExistence type="predicted"/>
<dbReference type="SUPFAM" id="SSF52540">
    <property type="entry name" value="P-loop containing nucleoside triphosphate hydrolases"/>
    <property type="match status" value="1"/>
</dbReference>
<dbReference type="GO" id="GO:0005886">
    <property type="term" value="C:plasma membrane"/>
    <property type="evidence" value="ECO:0007669"/>
    <property type="project" value="UniProtKB-SubCell"/>
</dbReference>
<evidence type="ECO:0000259" key="6">
    <source>
        <dbReference type="PROSITE" id="PS50893"/>
    </source>
</evidence>
<evidence type="ECO:0000256" key="3">
    <source>
        <dbReference type="ARBA" id="ARBA00022741"/>
    </source>
</evidence>
<accession>A0AB39L4F3</accession>
<dbReference type="GO" id="GO:0016887">
    <property type="term" value="F:ATP hydrolysis activity"/>
    <property type="evidence" value="ECO:0007669"/>
    <property type="project" value="InterPro"/>
</dbReference>
<gene>
    <name evidence="7" type="ORF">AB5L97_03210</name>
</gene>
<keyword evidence="5" id="KW-0046">Antibiotic resistance</keyword>
<comment type="subcellular location">
    <subcellularLocation>
        <location evidence="1">Cell membrane</location>
        <topology evidence="1">Peripheral membrane protein</topology>
    </subcellularLocation>
</comment>
<keyword evidence="4 7" id="KW-0067">ATP-binding</keyword>
<evidence type="ECO:0000256" key="2">
    <source>
        <dbReference type="ARBA" id="ARBA00022448"/>
    </source>
</evidence>
<dbReference type="Gene3D" id="3.40.50.300">
    <property type="entry name" value="P-loop containing nucleotide triphosphate hydrolases"/>
    <property type="match status" value="1"/>
</dbReference>
<dbReference type="InterPro" id="IPR003439">
    <property type="entry name" value="ABC_transporter-like_ATP-bd"/>
</dbReference>
<feature type="domain" description="ABC transporter" evidence="6">
    <location>
        <begin position="12"/>
        <end position="235"/>
    </location>
</feature>
<protein>
    <submittedName>
        <fullName evidence="7">ABC transporter ATP-binding protein</fullName>
    </submittedName>
</protein>
<keyword evidence="2" id="KW-0813">Transport</keyword>
<dbReference type="SMART" id="SM00382">
    <property type="entry name" value="AAA"/>
    <property type="match status" value="1"/>
</dbReference>
<evidence type="ECO:0000256" key="5">
    <source>
        <dbReference type="ARBA" id="ARBA00023251"/>
    </source>
</evidence>
<dbReference type="InterPro" id="IPR050763">
    <property type="entry name" value="ABC_transporter_ATP-binding"/>
</dbReference>
<dbReference type="InterPro" id="IPR027417">
    <property type="entry name" value="P-loop_NTPase"/>
</dbReference>
<dbReference type="PANTHER" id="PTHR42711">
    <property type="entry name" value="ABC TRANSPORTER ATP-BINDING PROTEIN"/>
    <property type="match status" value="1"/>
</dbReference>
<evidence type="ECO:0000256" key="4">
    <source>
        <dbReference type="ARBA" id="ARBA00022840"/>
    </source>
</evidence>
<dbReference type="PANTHER" id="PTHR42711:SF17">
    <property type="entry name" value="ABC TRANSPORTER ATP-BINDING PROTEIN"/>
    <property type="match status" value="1"/>
</dbReference>
<dbReference type="RefSeq" id="WP_369046436.1">
    <property type="nucleotide sequence ID" value="NZ_CP163302.1"/>
</dbReference>
<dbReference type="GO" id="GO:0046677">
    <property type="term" value="P:response to antibiotic"/>
    <property type="evidence" value="ECO:0007669"/>
    <property type="project" value="UniProtKB-KW"/>
</dbReference>
<dbReference type="InterPro" id="IPR003593">
    <property type="entry name" value="AAA+_ATPase"/>
</dbReference>